<feature type="domain" description="ABC transporter" evidence="5">
    <location>
        <begin position="9"/>
        <end position="241"/>
    </location>
</feature>
<dbReference type="InterPro" id="IPR050166">
    <property type="entry name" value="ABC_transporter_ATP-bind"/>
</dbReference>
<dbReference type="Pfam" id="PF00005">
    <property type="entry name" value="ABC_tran"/>
    <property type="match status" value="1"/>
</dbReference>
<dbReference type="InterPro" id="IPR003593">
    <property type="entry name" value="AAA+_ATPase"/>
</dbReference>
<evidence type="ECO:0000256" key="1">
    <source>
        <dbReference type="ARBA" id="ARBA00005417"/>
    </source>
</evidence>
<dbReference type="CDD" id="cd03293">
    <property type="entry name" value="ABC_NrtD_SsuB_transporters"/>
    <property type="match status" value="1"/>
</dbReference>
<dbReference type="EMBL" id="JACVVX010000001">
    <property type="protein sequence ID" value="MBD0413902.1"/>
    <property type="molecule type" value="Genomic_DNA"/>
</dbReference>
<keyword evidence="2" id="KW-0813">Transport</keyword>
<dbReference type="InterPro" id="IPR027417">
    <property type="entry name" value="P-loop_NTPase"/>
</dbReference>
<organism evidence="6 7">
    <name type="scientific">Oryzicola mucosus</name>
    <dbReference type="NCBI Taxonomy" id="2767425"/>
    <lineage>
        <taxon>Bacteria</taxon>
        <taxon>Pseudomonadati</taxon>
        <taxon>Pseudomonadota</taxon>
        <taxon>Alphaproteobacteria</taxon>
        <taxon>Hyphomicrobiales</taxon>
        <taxon>Phyllobacteriaceae</taxon>
        <taxon>Oryzicola</taxon>
    </lineage>
</organism>
<evidence type="ECO:0000259" key="5">
    <source>
        <dbReference type="PROSITE" id="PS50893"/>
    </source>
</evidence>
<dbReference type="AlphaFoldDB" id="A0A8J6PLT0"/>
<keyword evidence="7" id="KW-1185">Reference proteome</keyword>
<dbReference type="PROSITE" id="PS00211">
    <property type="entry name" value="ABC_TRANSPORTER_1"/>
    <property type="match status" value="1"/>
</dbReference>
<evidence type="ECO:0000256" key="3">
    <source>
        <dbReference type="ARBA" id="ARBA00022741"/>
    </source>
</evidence>
<dbReference type="RefSeq" id="WP_188163298.1">
    <property type="nucleotide sequence ID" value="NZ_JACVVX010000001.1"/>
</dbReference>
<comment type="similarity">
    <text evidence="1">Belongs to the ABC transporter superfamily.</text>
</comment>
<dbReference type="InterPro" id="IPR003439">
    <property type="entry name" value="ABC_transporter-like_ATP-bd"/>
</dbReference>
<reference evidence="6" key="1">
    <citation type="submission" date="2020-09" db="EMBL/GenBank/DDBJ databases">
        <title>Genome seq and assembly of Tianweitania sp.</title>
        <authorList>
            <person name="Chhetri G."/>
        </authorList>
    </citation>
    <scope>NUCLEOTIDE SEQUENCE</scope>
    <source>
        <strain evidence="6">Rool2</strain>
    </source>
</reference>
<dbReference type="PANTHER" id="PTHR42788">
    <property type="entry name" value="TAURINE IMPORT ATP-BINDING PROTEIN-RELATED"/>
    <property type="match status" value="1"/>
</dbReference>
<protein>
    <submittedName>
        <fullName evidence="6">ABC transporter ATP-binding protein</fullName>
    </submittedName>
</protein>
<name>A0A8J6PLT0_9HYPH</name>
<comment type="caution">
    <text evidence="6">The sequence shown here is derived from an EMBL/GenBank/DDBJ whole genome shotgun (WGS) entry which is preliminary data.</text>
</comment>
<sequence>MSGKADAAISIRSVSKYYVSGNGKKTKALDSVDLTVNRGEFVSIIGPSGCGKTTMLKMVGGILGWDHGEVEVLGKAVEGPGPERATVFQSFALLPWMTVIDNVSFGLKVRGVAKPERYNIARGLLKSVGLGDFEHAYPRQLSGGMQQRVGLARALAVSPQVLLMDEPFSAIDAQTRLILQTDLLDIWSKTDLSVLFITHAMDEAVFLSDKVVIMGARPGHVTEVIDVDLPRPRNEATRRDSRFVELTGRVWDRLRGMITDPNADVAA</sequence>
<evidence type="ECO:0000313" key="6">
    <source>
        <dbReference type="EMBL" id="MBD0413902.1"/>
    </source>
</evidence>
<evidence type="ECO:0000313" key="7">
    <source>
        <dbReference type="Proteomes" id="UP000643405"/>
    </source>
</evidence>
<dbReference type="SMART" id="SM00382">
    <property type="entry name" value="AAA"/>
    <property type="match status" value="1"/>
</dbReference>
<dbReference type="InterPro" id="IPR017871">
    <property type="entry name" value="ABC_transporter-like_CS"/>
</dbReference>
<keyword evidence="3" id="KW-0547">Nucleotide-binding</keyword>
<dbReference type="GO" id="GO:0005524">
    <property type="term" value="F:ATP binding"/>
    <property type="evidence" value="ECO:0007669"/>
    <property type="project" value="UniProtKB-KW"/>
</dbReference>
<evidence type="ECO:0000256" key="4">
    <source>
        <dbReference type="ARBA" id="ARBA00022840"/>
    </source>
</evidence>
<dbReference type="Proteomes" id="UP000643405">
    <property type="component" value="Unassembled WGS sequence"/>
</dbReference>
<dbReference type="Gene3D" id="3.40.50.300">
    <property type="entry name" value="P-loop containing nucleotide triphosphate hydrolases"/>
    <property type="match status" value="1"/>
</dbReference>
<dbReference type="GO" id="GO:0016887">
    <property type="term" value="F:ATP hydrolysis activity"/>
    <property type="evidence" value="ECO:0007669"/>
    <property type="project" value="InterPro"/>
</dbReference>
<proteinExistence type="inferred from homology"/>
<evidence type="ECO:0000256" key="2">
    <source>
        <dbReference type="ARBA" id="ARBA00022448"/>
    </source>
</evidence>
<accession>A0A8J6PLT0</accession>
<gene>
    <name evidence="6" type="ORF">ICI42_04465</name>
</gene>
<keyword evidence="4 6" id="KW-0067">ATP-binding</keyword>
<dbReference type="PROSITE" id="PS50893">
    <property type="entry name" value="ABC_TRANSPORTER_2"/>
    <property type="match status" value="1"/>
</dbReference>
<dbReference type="SUPFAM" id="SSF52540">
    <property type="entry name" value="P-loop containing nucleoside triphosphate hydrolases"/>
    <property type="match status" value="1"/>
</dbReference>
<dbReference type="PANTHER" id="PTHR42788:SF13">
    <property type="entry name" value="ALIPHATIC SULFONATES IMPORT ATP-BINDING PROTEIN SSUB"/>
    <property type="match status" value="1"/>
</dbReference>